<dbReference type="Pfam" id="PF00425">
    <property type="entry name" value="Chorismate_bind"/>
    <property type="match status" value="1"/>
</dbReference>
<feature type="compositionally biased region" description="Low complexity" evidence="1">
    <location>
        <begin position="131"/>
        <end position="142"/>
    </location>
</feature>
<dbReference type="PANTHER" id="PTHR11236">
    <property type="entry name" value="AMINOBENZOATE/ANTHRANILATE SYNTHASE"/>
    <property type="match status" value="1"/>
</dbReference>
<dbReference type="PANTHER" id="PTHR11236:SF50">
    <property type="entry name" value="AMINODEOXYCHORISMATE SYNTHASE COMPONENT 1"/>
    <property type="match status" value="1"/>
</dbReference>
<accession>A0ABQ3IMQ5</accession>
<protein>
    <recommendedName>
        <fullName evidence="2">Chorismate-utilising enzyme C-terminal domain-containing protein</fullName>
    </recommendedName>
</protein>
<name>A0ABQ3IMQ5_9PSEU</name>
<dbReference type="Proteomes" id="UP000605897">
    <property type="component" value="Unassembled WGS sequence"/>
</dbReference>
<dbReference type="InterPro" id="IPR005801">
    <property type="entry name" value="ADC_synthase"/>
</dbReference>
<sequence>MEGHLGADVDDARLLRAVFPSGSVTGAPKIRALELIAEVEREPRGVYCGAVGLVSPIAGTELNVAIRTLELHPGGGGDYLVDLGVGGGITADSDPDAEWAECLHKAAPLETLMLGRHRLPATRRRDEATRRPAAPRRANQAAGGDHRRVSPARVAPGRPARAAVAGRGRRGGVPAARRGW</sequence>
<dbReference type="InterPro" id="IPR019999">
    <property type="entry name" value="Anth_synth_I-like"/>
</dbReference>
<reference evidence="4" key="1">
    <citation type="journal article" date="2019" name="Int. J. Syst. Evol. Microbiol.">
        <title>The Global Catalogue of Microorganisms (GCM) 10K type strain sequencing project: providing services to taxonomists for standard genome sequencing and annotation.</title>
        <authorList>
            <consortium name="The Broad Institute Genomics Platform"/>
            <consortium name="The Broad Institute Genome Sequencing Center for Infectious Disease"/>
            <person name="Wu L."/>
            <person name="Ma J."/>
        </authorList>
    </citation>
    <scope>NUCLEOTIDE SEQUENCE [LARGE SCALE GENOMIC DNA]</scope>
    <source>
        <strain evidence="4">CGMCC 4.7677</strain>
    </source>
</reference>
<evidence type="ECO:0000313" key="4">
    <source>
        <dbReference type="Proteomes" id="UP000605897"/>
    </source>
</evidence>
<proteinExistence type="predicted"/>
<organism evidence="3 4">
    <name type="scientific">Amycolatopsis deserti</name>
    <dbReference type="NCBI Taxonomy" id="185696"/>
    <lineage>
        <taxon>Bacteria</taxon>
        <taxon>Bacillati</taxon>
        <taxon>Actinomycetota</taxon>
        <taxon>Actinomycetes</taxon>
        <taxon>Pseudonocardiales</taxon>
        <taxon>Pseudonocardiaceae</taxon>
        <taxon>Amycolatopsis</taxon>
    </lineage>
</organism>
<evidence type="ECO:0000256" key="1">
    <source>
        <dbReference type="SAM" id="MobiDB-lite"/>
    </source>
</evidence>
<feature type="compositionally biased region" description="Low complexity" evidence="1">
    <location>
        <begin position="151"/>
        <end position="180"/>
    </location>
</feature>
<dbReference type="InterPro" id="IPR015890">
    <property type="entry name" value="Chorismate_C"/>
</dbReference>
<dbReference type="EMBL" id="BNAU01000002">
    <property type="protein sequence ID" value="GHE88298.1"/>
    <property type="molecule type" value="Genomic_DNA"/>
</dbReference>
<feature type="region of interest" description="Disordered" evidence="1">
    <location>
        <begin position="119"/>
        <end position="180"/>
    </location>
</feature>
<gene>
    <name evidence="3" type="ORF">GCM10017786_20360</name>
</gene>
<keyword evidence="4" id="KW-1185">Reference proteome</keyword>
<evidence type="ECO:0000313" key="3">
    <source>
        <dbReference type="EMBL" id="GHE88298.1"/>
    </source>
</evidence>
<dbReference type="Gene3D" id="3.60.120.10">
    <property type="entry name" value="Anthranilate synthase"/>
    <property type="match status" value="1"/>
</dbReference>
<evidence type="ECO:0000259" key="2">
    <source>
        <dbReference type="Pfam" id="PF00425"/>
    </source>
</evidence>
<comment type="caution">
    <text evidence="3">The sequence shown here is derived from an EMBL/GenBank/DDBJ whole genome shotgun (WGS) entry which is preliminary data.</text>
</comment>
<feature type="domain" description="Chorismate-utilising enzyme C-terminal" evidence="2">
    <location>
        <begin position="2"/>
        <end position="105"/>
    </location>
</feature>
<dbReference type="SUPFAM" id="SSF56322">
    <property type="entry name" value="ADC synthase"/>
    <property type="match status" value="1"/>
</dbReference>